<feature type="domain" description="M23ase beta-sheet core" evidence="1">
    <location>
        <begin position="45"/>
        <end position="103"/>
    </location>
</feature>
<reference evidence="2 3" key="1">
    <citation type="submission" date="2020-08" db="EMBL/GenBank/DDBJ databases">
        <title>Genomic Encyclopedia of Type Strains, Phase IV (KMG-IV): sequencing the most valuable type-strain genomes for metagenomic binning, comparative biology and taxonomic classification.</title>
        <authorList>
            <person name="Goeker M."/>
        </authorList>
    </citation>
    <scope>NUCLEOTIDE SEQUENCE [LARGE SCALE GENOMIC DNA]</scope>
    <source>
        <strain evidence="2 3">DSM 104969</strain>
    </source>
</reference>
<comment type="caution">
    <text evidence="2">The sequence shown here is derived from an EMBL/GenBank/DDBJ whole genome shotgun (WGS) entry which is preliminary data.</text>
</comment>
<evidence type="ECO:0000313" key="3">
    <source>
        <dbReference type="Proteomes" id="UP000555103"/>
    </source>
</evidence>
<dbReference type="AlphaFoldDB" id="A0A840CJ05"/>
<dbReference type="SUPFAM" id="SSF51261">
    <property type="entry name" value="Duplicated hybrid motif"/>
    <property type="match status" value="1"/>
</dbReference>
<proteinExistence type="predicted"/>
<protein>
    <submittedName>
        <fullName evidence="2">Murein DD-endopeptidase MepM/ murein hydrolase activator NlpD</fullName>
    </submittedName>
</protein>
<sequence length="562" mass="63549">MKKIYILIVTYIIVIGLVAQNQYQSPLDIPIVLSANFGELRPNHFHSGIDLKTQAVVNKPVYSIADGYVSRISVSPSGYGLALYIDHPATGHTSVYGHLNSYAPSIAKYLKEKQYEKESYRIDISLDSAALLVKKGELIAYSGNTGSSGGPHVHFEIRNSADQLALDPLVYYKTQIKDAVPPQLKGIAIYPVAGEGVVNNNRNPFRETITTLKDGNYSQPKDSIKAWGRIGIGVYANDRMTGTSNIYGVKNVRLLFDEKEVFSSDITSVDFNNTRMINSMIDYNYWYSKRAFYQKSFIEPGNKLQIYKAQNDGYINIDQEKVYKLRYELEDLYGNRTSYTFNVIGKKQDIPDEKKHTQKMKWDEDNHFSADLFSITIPKGNLYNDLSFAFERKQAPGRISSMYKVNDEYVPLHGFCNITIKLTKDSLPDKSQYGIVRINAKGDESWIGGKYNNGAVTVGIRDLGHTYAVSSDCKAPVITPEQPARWVANQRIVIRVTDDKSGVASYKGTIDGEYALFEHDVKKPLYIYKFDHERLKKGKVHKLVFIATDGCGNESRYEYELK</sequence>
<feature type="domain" description="M23ase beta-sheet core" evidence="1">
    <location>
        <begin position="133"/>
        <end position="162"/>
    </location>
</feature>
<keyword evidence="2" id="KW-0378">Hydrolase</keyword>
<dbReference type="PANTHER" id="PTHR21666:SF270">
    <property type="entry name" value="MUREIN HYDROLASE ACTIVATOR ENVC"/>
    <property type="match status" value="1"/>
</dbReference>
<dbReference type="InterPro" id="IPR050570">
    <property type="entry name" value="Cell_wall_metabolism_enzyme"/>
</dbReference>
<dbReference type="EMBL" id="JACIEP010000005">
    <property type="protein sequence ID" value="MBB4035940.1"/>
    <property type="molecule type" value="Genomic_DNA"/>
</dbReference>
<dbReference type="PANTHER" id="PTHR21666">
    <property type="entry name" value="PEPTIDASE-RELATED"/>
    <property type="match status" value="1"/>
</dbReference>
<evidence type="ECO:0000259" key="1">
    <source>
        <dbReference type="Pfam" id="PF01551"/>
    </source>
</evidence>
<dbReference type="Pfam" id="PF01551">
    <property type="entry name" value="Peptidase_M23"/>
    <property type="match status" value="2"/>
</dbReference>
<accession>A0A840CJ05</accession>
<dbReference type="InterPro" id="IPR011055">
    <property type="entry name" value="Dup_hybrid_motif"/>
</dbReference>
<organism evidence="2 3">
    <name type="scientific">Dysgonomonas hofstadii</name>
    <dbReference type="NCBI Taxonomy" id="637886"/>
    <lineage>
        <taxon>Bacteria</taxon>
        <taxon>Pseudomonadati</taxon>
        <taxon>Bacteroidota</taxon>
        <taxon>Bacteroidia</taxon>
        <taxon>Bacteroidales</taxon>
        <taxon>Dysgonomonadaceae</taxon>
        <taxon>Dysgonomonas</taxon>
    </lineage>
</organism>
<evidence type="ECO:0000313" key="2">
    <source>
        <dbReference type="EMBL" id="MBB4035940.1"/>
    </source>
</evidence>
<dbReference type="InterPro" id="IPR016047">
    <property type="entry name" value="M23ase_b-sheet_dom"/>
</dbReference>
<dbReference type="GO" id="GO:0004222">
    <property type="term" value="F:metalloendopeptidase activity"/>
    <property type="evidence" value="ECO:0007669"/>
    <property type="project" value="TreeGrafter"/>
</dbReference>
<name>A0A840CJ05_9BACT</name>
<dbReference type="RefSeq" id="WP_183306847.1">
    <property type="nucleotide sequence ID" value="NZ_JACIEP010000005.1"/>
</dbReference>
<keyword evidence="3" id="KW-1185">Reference proteome</keyword>
<gene>
    <name evidence="2" type="ORF">GGR21_001835</name>
</gene>
<dbReference type="Gene3D" id="2.70.70.10">
    <property type="entry name" value="Glucose Permease (Domain IIA)"/>
    <property type="match status" value="1"/>
</dbReference>
<dbReference type="CDD" id="cd12797">
    <property type="entry name" value="M23_peptidase"/>
    <property type="match status" value="1"/>
</dbReference>
<dbReference type="Proteomes" id="UP000555103">
    <property type="component" value="Unassembled WGS sequence"/>
</dbReference>